<evidence type="ECO:0000259" key="9">
    <source>
        <dbReference type="Pfam" id="PF07715"/>
    </source>
</evidence>
<evidence type="ECO:0000256" key="2">
    <source>
        <dbReference type="ARBA" id="ARBA00022448"/>
    </source>
</evidence>
<dbReference type="Pfam" id="PF07715">
    <property type="entry name" value="Plug"/>
    <property type="match status" value="1"/>
</dbReference>
<feature type="domain" description="TonB-dependent receptor plug" evidence="9">
    <location>
        <begin position="107"/>
        <end position="211"/>
    </location>
</feature>
<evidence type="ECO:0000313" key="11">
    <source>
        <dbReference type="Proteomes" id="UP001501207"/>
    </source>
</evidence>
<dbReference type="SUPFAM" id="SSF56935">
    <property type="entry name" value="Porins"/>
    <property type="match status" value="1"/>
</dbReference>
<comment type="similarity">
    <text evidence="8">Belongs to the TonB-dependent receptor family.</text>
</comment>
<dbReference type="PANTHER" id="PTHR30069:SF29">
    <property type="entry name" value="HEMOGLOBIN AND HEMOGLOBIN-HAPTOGLOBIN-BINDING PROTEIN 1-RELATED"/>
    <property type="match status" value="1"/>
</dbReference>
<dbReference type="NCBIfam" id="TIGR04057">
    <property type="entry name" value="SusC_RagA_signa"/>
    <property type="match status" value="1"/>
</dbReference>
<dbReference type="InterPro" id="IPR036942">
    <property type="entry name" value="Beta-barrel_TonB_sf"/>
</dbReference>
<keyword evidence="5" id="KW-0732">Signal</keyword>
<dbReference type="InterPro" id="IPR008969">
    <property type="entry name" value="CarboxyPept-like_regulatory"/>
</dbReference>
<reference evidence="11" key="1">
    <citation type="journal article" date="2019" name="Int. J. Syst. Evol. Microbiol.">
        <title>The Global Catalogue of Microorganisms (GCM) 10K type strain sequencing project: providing services to taxonomists for standard genome sequencing and annotation.</title>
        <authorList>
            <consortium name="The Broad Institute Genomics Platform"/>
            <consortium name="The Broad Institute Genome Sequencing Center for Infectious Disease"/>
            <person name="Wu L."/>
            <person name="Ma J."/>
        </authorList>
    </citation>
    <scope>NUCLEOTIDE SEQUENCE [LARGE SCALE GENOMIC DNA]</scope>
    <source>
        <strain evidence="11">JCM 17664</strain>
    </source>
</reference>
<dbReference type="Pfam" id="PF13715">
    <property type="entry name" value="CarbopepD_reg_2"/>
    <property type="match status" value="1"/>
</dbReference>
<keyword evidence="2 8" id="KW-0813">Transport</keyword>
<protein>
    <submittedName>
        <fullName evidence="10">TonB-dependent receptor</fullName>
    </submittedName>
</protein>
<dbReference type="PROSITE" id="PS52016">
    <property type="entry name" value="TONB_DEPENDENT_REC_3"/>
    <property type="match status" value="1"/>
</dbReference>
<dbReference type="Gene3D" id="2.40.170.20">
    <property type="entry name" value="TonB-dependent receptor, beta-barrel domain"/>
    <property type="match status" value="1"/>
</dbReference>
<keyword evidence="11" id="KW-1185">Reference proteome</keyword>
<dbReference type="Gene3D" id="2.60.40.1120">
    <property type="entry name" value="Carboxypeptidase-like, regulatory domain"/>
    <property type="match status" value="1"/>
</dbReference>
<dbReference type="InterPro" id="IPR012910">
    <property type="entry name" value="Plug_dom"/>
</dbReference>
<proteinExistence type="inferred from homology"/>
<organism evidence="10 11">
    <name type="scientific">Compostibacter hankyongensis</name>
    <dbReference type="NCBI Taxonomy" id="1007089"/>
    <lineage>
        <taxon>Bacteria</taxon>
        <taxon>Pseudomonadati</taxon>
        <taxon>Bacteroidota</taxon>
        <taxon>Chitinophagia</taxon>
        <taxon>Chitinophagales</taxon>
        <taxon>Chitinophagaceae</taxon>
        <taxon>Compostibacter</taxon>
    </lineage>
</organism>
<comment type="subcellular location">
    <subcellularLocation>
        <location evidence="1 8">Cell outer membrane</location>
        <topology evidence="1 8">Multi-pass membrane protein</topology>
    </subcellularLocation>
</comment>
<dbReference type="PANTHER" id="PTHR30069">
    <property type="entry name" value="TONB-DEPENDENT OUTER MEMBRANE RECEPTOR"/>
    <property type="match status" value="1"/>
</dbReference>
<evidence type="ECO:0000313" key="10">
    <source>
        <dbReference type="EMBL" id="GAA4306832.1"/>
    </source>
</evidence>
<keyword evidence="10" id="KW-0675">Receptor</keyword>
<keyword evidence="6 8" id="KW-0472">Membrane</keyword>
<keyword evidence="3 8" id="KW-1134">Transmembrane beta strand</keyword>
<dbReference type="Gene3D" id="2.170.130.10">
    <property type="entry name" value="TonB-dependent receptor, plug domain"/>
    <property type="match status" value="1"/>
</dbReference>
<dbReference type="SUPFAM" id="SSF49464">
    <property type="entry name" value="Carboxypeptidase regulatory domain-like"/>
    <property type="match status" value="1"/>
</dbReference>
<evidence type="ECO:0000256" key="4">
    <source>
        <dbReference type="ARBA" id="ARBA00022692"/>
    </source>
</evidence>
<dbReference type="Proteomes" id="UP001501207">
    <property type="component" value="Unassembled WGS sequence"/>
</dbReference>
<evidence type="ECO:0000256" key="8">
    <source>
        <dbReference type="PROSITE-ProRule" id="PRU01360"/>
    </source>
</evidence>
<dbReference type="InterPro" id="IPR023997">
    <property type="entry name" value="TonB-dep_OMP_SusC/RagA_CS"/>
</dbReference>
<dbReference type="EMBL" id="BAABFN010000002">
    <property type="protein sequence ID" value="GAA4306832.1"/>
    <property type="molecule type" value="Genomic_DNA"/>
</dbReference>
<evidence type="ECO:0000256" key="3">
    <source>
        <dbReference type="ARBA" id="ARBA00022452"/>
    </source>
</evidence>
<name>A0ABP8FMA7_9BACT</name>
<evidence type="ECO:0000256" key="7">
    <source>
        <dbReference type="ARBA" id="ARBA00023237"/>
    </source>
</evidence>
<comment type="caution">
    <text evidence="10">The sequence shown here is derived from an EMBL/GenBank/DDBJ whole genome shotgun (WGS) entry which is preliminary data.</text>
</comment>
<sequence length="1007" mass="111371">MLYTAAHAQVPAGADQVHGKVVGTQTPPDPLVGVSVQVKGTDRGTVTDPNGHYEIKAGRGDTLVFSYVGYDAGEVAVQTNPEINMTMKTATSGLNEVVVVGYGTQKRMNVTGAISSISGDELQSSPAPNITNNLSGRLPGVIAVNPNGRPGEGSNFTIRGMGSLNDNSPLVVVDGVVRSDFSQIDPAEIASITILKDASAAVYGARAANGVFLITTKHGKTGSPEITYRADFGFQEPTLYPKVMSAYQYAKTHNDALINQGYDPSNPSQAPQFYTEKQLDDYRSGRDGSDWYALTFKNRSFVTHHNLTLSGGSQHIRYFASAGFVDQDGMYSGINFKRYNFRSNIDADISKNLTVTLQLDGRQEKSASPGYDANYIFFITKVQDPTRKAFNNDGTPRNTTGAHPWAMVHQSGYIQNTDNLFNGTLSFRQKLPFITQGLVLGGTASWHKEYDFDKKFFTPYTMYDEDESGNIIGTKVVDAPTYLNETYQQLYNSTFNLSLEYTGSFGKSNITGLLLAEQSDGGGDNLNGSKADFPSNIKDQLFASGSENQTISGYGILTDARQSIVGRFNYDYARKYLFEVAFRYDGSYKFPKGRRFGFFPDISAGWNISEEPFIRDNPGLAFISNLKLRASQGLLGNDRVSPFQYEELYTLQSGAGPVFGGVPQINAYYGVFPNPDITWEKTSISDIGLDGTLWDGQLGFEFDYFYKHTYDILWSQVRSVPSTFGRTLPSVNYAQMNDKGFELSLSHVHRIGKLQYQLKGMVSYAINKVVQIDDPPGAPDYVKQLGKPVGFRSGYKALGIFQTDEEAQQWYDGKEFGETAMAGDIRYEDVDGDGAITSNDQIVLSKNNGTPKIIFGLNIGASWKNFNLNMLIQGATMSNLMLTGRGRVMFSNSYFNTFTYLLDYWSKDNPDAKYPLSWVNSRSVNDRDSDIWLKKNGYGRLKSVELGYTFKGARLKDLGIDNLKVYLSGYNLLTVSQLKIFDPEAESGEGEYYPQQRMFNAGLNLSF</sequence>
<dbReference type="InterPro" id="IPR037066">
    <property type="entry name" value="Plug_dom_sf"/>
</dbReference>
<evidence type="ECO:0000256" key="6">
    <source>
        <dbReference type="ARBA" id="ARBA00023136"/>
    </source>
</evidence>
<keyword evidence="7 8" id="KW-0998">Cell outer membrane</keyword>
<dbReference type="InterPro" id="IPR023996">
    <property type="entry name" value="TonB-dep_OMP_SusC/RagA"/>
</dbReference>
<accession>A0ABP8FMA7</accession>
<dbReference type="InterPro" id="IPR039426">
    <property type="entry name" value="TonB-dep_rcpt-like"/>
</dbReference>
<gene>
    <name evidence="10" type="ORF">GCM10023143_12970</name>
</gene>
<dbReference type="RefSeq" id="WP_344977309.1">
    <property type="nucleotide sequence ID" value="NZ_BAABFN010000002.1"/>
</dbReference>
<keyword evidence="4 8" id="KW-0812">Transmembrane</keyword>
<evidence type="ECO:0000256" key="1">
    <source>
        <dbReference type="ARBA" id="ARBA00004571"/>
    </source>
</evidence>
<evidence type="ECO:0000256" key="5">
    <source>
        <dbReference type="ARBA" id="ARBA00022729"/>
    </source>
</evidence>
<dbReference type="NCBIfam" id="TIGR04056">
    <property type="entry name" value="OMP_RagA_SusC"/>
    <property type="match status" value="1"/>
</dbReference>